<dbReference type="PATRIC" id="fig|1127699.3.peg.1108"/>
<dbReference type="EMBL" id="AMEP01000083">
    <property type="protein sequence ID" value="EKY00752.1"/>
    <property type="molecule type" value="Genomic_DNA"/>
</dbReference>
<proteinExistence type="predicted"/>
<protein>
    <recommendedName>
        <fullName evidence="1">HTH araC/xylS-type domain-containing protein</fullName>
    </recommendedName>
</protein>
<sequence>MTQNILNNENERERGPQYTLENLYFTAFNECRKFDEEGNVYYVPIEKNTHPTGVHVFDNFLNYLSAGNNNVPAFCRREGVSVKAFSHFCEVLTGMKVTTLKMKWVERTVLDLLRYSNLTIKEVAERSGVGSHFNLNRVCKQLSGYSAWNYRFYTQEEGEAGKYRI</sequence>
<dbReference type="GO" id="GO:0003700">
    <property type="term" value="F:DNA-binding transcription factor activity"/>
    <property type="evidence" value="ECO:0007669"/>
    <property type="project" value="InterPro"/>
</dbReference>
<comment type="caution">
    <text evidence="2">The sequence shown here is derived from an EMBL/GenBank/DDBJ whole genome shotgun (WGS) entry which is preliminary data.</text>
</comment>
<dbReference type="AlphaFoldDB" id="L1NC11"/>
<dbReference type="Gene3D" id="1.10.10.60">
    <property type="entry name" value="Homeodomain-like"/>
    <property type="match status" value="1"/>
</dbReference>
<dbReference type="GO" id="GO:0043565">
    <property type="term" value="F:sequence-specific DNA binding"/>
    <property type="evidence" value="ECO:0007669"/>
    <property type="project" value="InterPro"/>
</dbReference>
<dbReference type="Proteomes" id="UP000010433">
    <property type="component" value="Unassembled WGS sequence"/>
</dbReference>
<evidence type="ECO:0000313" key="3">
    <source>
        <dbReference type="Proteomes" id="UP000010433"/>
    </source>
</evidence>
<evidence type="ECO:0000313" key="2">
    <source>
        <dbReference type="EMBL" id="EKY00752.1"/>
    </source>
</evidence>
<dbReference type="SMART" id="SM00342">
    <property type="entry name" value="HTH_ARAC"/>
    <property type="match status" value="1"/>
</dbReference>
<dbReference type="InterPro" id="IPR018060">
    <property type="entry name" value="HTH_AraC"/>
</dbReference>
<gene>
    <name evidence="2" type="ORF">HMPREF9151_01197</name>
</gene>
<reference evidence="2 3" key="1">
    <citation type="submission" date="2012-05" db="EMBL/GenBank/DDBJ databases">
        <authorList>
            <person name="Weinstock G."/>
            <person name="Sodergren E."/>
            <person name="Lobos E.A."/>
            <person name="Fulton L."/>
            <person name="Fulton R."/>
            <person name="Courtney L."/>
            <person name="Fronick C."/>
            <person name="O'Laughlin M."/>
            <person name="Godfrey J."/>
            <person name="Wilson R.M."/>
            <person name="Miner T."/>
            <person name="Farmer C."/>
            <person name="Delehaunty K."/>
            <person name="Cordes M."/>
            <person name="Minx P."/>
            <person name="Tomlinson C."/>
            <person name="Chen J."/>
            <person name="Wollam A."/>
            <person name="Pepin K.H."/>
            <person name="Bhonagiri V."/>
            <person name="Zhang X."/>
            <person name="Suruliraj S."/>
            <person name="Warren W."/>
            <person name="Mitreva M."/>
            <person name="Mardis E.R."/>
            <person name="Wilson R.K."/>
        </authorList>
    </citation>
    <scope>NUCLEOTIDE SEQUENCE [LARGE SCALE GENOMIC DNA]</scope>
    <source>
        <strain evidence="2 3">F0055</strain>
    </source>
</reference>
<dbReference type="OrthoDB" id="1083159at2"/>
<keyword evidence="3" id="KW-1185">Reference proteome</keyword>
<evidence type="ECO:0000259" key="1">
    <source>
        <dbReference type="SMART" id="SM00342"/>
    </source>
</evidence>
<dbReference type="HOGENOM" id="CLU_099019_0_0_10"/>
<organism evidence="2 3">
    <name type="scientific">Hoylesella saccharolytica F0055</name>
    <dbReference type="NCBI Taxonomy" id="1127699"/>
    <lineage>
        <taxon>Bacteria</taxon>
        <taxon>Pseudomonadati</taxon>
        <taxon>Bacteroidota</taxon>
        <taxon>Bacteroidia</taxon>
        <taxon>Bacteroidales</taxon>
        <taxon>Prevotellaceae</taxon>
        <taxon>Hoylesella</taxon>
    </lineage>
</organism>
<name>L1NC11_9BACT</name>
<dbReference type="RefSeq" id="WP_009162412.1">
    <property type="nucleotide sequence ID" value="NZ_KB290994.1"/>
</dbReference>
<feature type="domain" description="HTH araC/xylS-type" evidence="1">
    <location>
        <begin position="68"/>
        <end position="151"/>
    </location>
</feature>
<accession>L1NC11</accession>